<comment type="subcellular location">
    <subcellularLocation>
        <location evidence="1">Cell membrane</location>
        <topology evidence="1">Multi-pass membrane protein</topology>
    </subcellularLocation>
</comment>
<evidence type="ECO:0000256" key="4">
    <source>
        <dbReference type="ARBA" id="ARBA00022989"/>
    </source>
</evidence>
<comment type="similarity">
    <text evidence="6">Belongs to the ABC-4 integral membrane protein family.</text>
</comment>
<feature type="transmembrane region" description="Helical" evidence="7">
    <location>
        <begin position="451"/>
        <end position="474"/>
    </location>
</feature>
<evidence type="ECO:0000313" key="10">
    <source>
        <dbReference type="Proteomes" id="UP001500742"/>
    </source>
</evidence>
<evidence type="ECO:0000256" key="6">
    <source>
        <dbReference type="ARBA" id="ARBA00038076"/>
    </source>
</evidence>
<dbReference type="InterPro" id="IPR050250">
    <property type="entry name" value="Macrolide_Exporter_MacB"/>
</dbReference>
<evidence type="ECO:0000256" key="7">
    <source>
        <dbReference type="SAM" id="Phobius"/>
    </source>
</evidence>
<dbReference type="Pfam" id="PF02687">
    <property type="entry name" value="FtsX"/>
    <property type="match status" value="2"/>
</dbReference>
<evidence type="ECO:0000256" key="3">
    <source>
        <dbReference type="ARBA" id="ARBA00022692"/>
    </source>
</evidence>
<feature type="transmembrane region" description="Helical" evidence="7">
    <location>
        <begin position="21"/>
        <end position="42"/>
    </location>
</feature>
<evidence type="ECO:0000256" key="5">
    <source>
        <dbReference type="ARBA" id="ARBA00023136"/>
    </source>
</evidence>
<dbReference type="PANTHER" id="PTHR30572:SF4">
    <property type="entry name" value="ABC TRANSPORTER PERMEASE YTRF"/>
    <property type="match status" value="1"/>
</dbReference>
<keyword evidence="10" id="KW-1185">Reference proteome</keyword>
<dbReference type="InterPro" id="IPR003838">
    <property type="entry name" value="ABC3_permease_C"/>
</dbReference>
<proteinExistence type="inferred from homology"/>
<keyword evidence="5 7" id="KW-0472">Membrane</keyword>
<evidence type="ECO:0000313" key="9">
    <source>
        <dbReference type="EMBL" id="GAA3992101.1"/>
    </source>
</evidence>
<evidence type="ECO:0000259" key="8">
    <source>
        <dbReference type="Pfam" id="PF02687"/>
    </source>
</evidence>
<keyword evidence="3 7" id="KW-0812">Transmembrane</keyword>
<sequence length="488" mass="54481">MRKTIGAGRIQIILQYYTETQLLACMSVMVGFILAICIMPFFSTLTGANIHLTGFSFIDMVVLLVILAVLLGVFAGIYPAYAMSGLKPLNIMRGFSAYRINPVLSKSLIIVQFAVCVILVISSLVINKQMRFINQTEMGFDKDQVVLLQNPYAFSDKQNSSRLKDAIYHYAETNPALDGATATSFSFNAASTNAHTFNDKRVPVDFLNIDYEYFKFNRIPIVKGRDFSRDIASDSASMVLTEAQKAPVGTKIRHNVIVNQTLYNMLGKPALDEYNTTIGGIIIGVCKDYHNRDLTQAIPPAYHTINRGPLEFFLVRIKAKQSIAAQMEKLKREWNKQTNNLPLNYSFMDEDVAKSYDAYLRWMATITVSCVIAIILACLGLFGLSGLTTLNRTKEIGIRKVLGASLTNLFLLLNQSTIYLALGAFVVAAPLAWYLVNQWLQNFAYRIQPDWFLFITAGFIAIVTALLAVSYHTLKAAKANPVKSLRNE</sequence>
<feature type="transmembrane region" description="Helical" evidence="7">
    <location>
        <begin position="409"/>
        <end position="436"/>
    </location>
</feature>
<evidence type="ECO:0000256" key="1">
    <source>
        <dbReference type="ARBA" id="ARBA00004651"/>
    </source>
</evidence>
<feature type="domain" description="ABC3 transporter permease C-terminal" evidence="8">
    <location>
        <begin position="371"/>
        <end position="481"/>
    </location>
</feature>
<dbReference type="EMBL" id="BAAAZC010000047">
    <property type="protein sequence ID" value="GAA3992101.1"/>
    <property type="molecule type" value="Genomic_DNA"/>
</dbReference>
<feature type="transmembrane region" description="Helical" evidence="7">
    <location>
        <begin position="54"/>
        <end position="82"/>
    </location>
</feature>
<evidence type="ECO:0000256" key="2">
    <source>
        <dbReference type="ARBA" id="ARBA00022475"/>
    </source>
</evidence>
<gene>
    <name evidence="9" type="ORF">GCM10022210_52140</name>
</gene>
<feature type="transmembrane region" description="Helical" evidence="7">
    <location>
        <begin position="362"/>
        <end position="388"/>
    </location>
</feature>
<keyword evidence="2" id="KW-1003">Cell membrane</keyword>
<protein>
    <recommendedName>
        <fullName evidence="8">ABC3 transporter permease C-terminal domain-containing protein</fullName>
    </recommendedName>
</protein>
<dbReference type="RefSeq" id="WP_259097557.1">
    <property type="nucleotide sequence ID" value="NZ_BAAAZC010000047.1"/>
</dbReference>
<dbReference type="PANTHER" id="PTHR30572">
    <property type="entry name" value="MEMBRANE COMPONENT OF TRANSPORTER-RELATED"/>
    <property type="match status" value="1"/>
</dbReference>
<organism evidence="9 10">
    <name type="scientific">Mucilaginibacter dorajii</name>
    <dbReference type="NCBI Taxonomy" id="692994"/>
    <lineage>
        <taxon>Bacteria</taxon>
        <taxon>Pseudomonadati</taxon>
        <taxon>Bacteroidota</taxon>
        <taxon>Sphingobacteriia</taxon>
        <taxon>Sphingobacteriales</taxon>
        <taxon>Sphingobacteriaceae</taxon>
        <taxon>Mucilaginibacter</taxon>
    </lineage>
</organism>
<comment type="caution">
    <text evidence="9">The sequence shown here is derived from an EMBL/GenBank/DDBJ whole genome shotgun (WGS) entry which is preliminary data.</text>
</comment>
<name>A0ABP7R3H3_9SPHI</name>
<feature type="domain" description="ABC3 transporter permease C-terminal" evidence="8">
    <location>
        <begin position="1"/>
        <end position="84"/>
    </location>
</feature>
<accession>A0ABP7R3H3</accession>
<feature type="transmembrane region" description="Helical" evidence="7">
    <location>
        <begin position="103"/>
        <end position="126"/>
    </location>
</feature>
<reference evidence="10" key="1">
    <citation type="journal article" date="2019" name="Int. J. Syst. Evol. Microbiol.">
        <title>The Global Catalogue of Microorganisms (GCM) 10K type strain sequencing project: providing services to taxonomists for standard genome sequencing and annotation.</title>
        <authorList>
            <consortium name="The Broad Institute Genomics Platform"/>
            <consortium name="The Broad Institute Genome Sequencing Center for Infectious Disease"/>
            <person name="Wu L."/>
            <person name="Ma J."/>
        </authorList>
    </citation>
    <scope>NUCLEOTIDE SEQUENCE [LARGE SCALE GENOMIC DNA]</scope>
    <source>
        <strain evidence="10">JCM 16601</strain>
    </source>
</reference>
<dbReference type="Proteomes" id="UP001500742">
    <property type="component" value="Unassembled WGS sequence"/>
</dbReference>
<keyword evidence="4 7" id="KW-1133">Transmembrane helix</keyword>